<dbReference type="Pfam" id="PF00589">
    <property type="entry name" value="Phage_integrase"/>
    <property type="match status" value="1"/>
</dbReference>
<dbReference type="PROSITE" id="PS51898">
    <property type="entry name" value="TYR_RECOMBINASE"/>
    <property type="match status" value="1"/>
</dbReference>
<dbReference type="AlphaFoldDB" id="A0A4U1BGV5"/>
<evidence type="ECO:0000256" key="1">
    <source>
        <dbReference type="ARBA" id="ARBA00023172"/>
    </source>
</evidence>
<evidence type="ECO:0000313" key="3">
    <source>
        <dbReference type="EMBL" id="TKB49952.1"/>
    </source>
</evidence>
<dbReference type="OrthoDB" id="5391994at2"/>
<evidence type="ECO:0000313" key="4">
    <source>
        <dbReference type="Proteomes" id="UP000305674"/>
    </source>
</evidence>
<proteinExistence type="predicted"/>
<dbReference type="InterPro" id="IPR002104">
    <property type="entry name" value="Integrase_catalytic"/>
</dbReference>
<dbReference type="SUPFAM" id="SSF56349">
    <property type="entry name" value="DNA breaking-rejoining enzymes"/>
    <property type="match status" value="1"/>
</dbReference>
<dbReference type="GO" id="GO:0006310">
    <property type="term" value="P:DNA recombination"/>
    <property type="evidence" value="ECO:0007669"/>
    <property type="project" value="UniProtKB-KW"/>
</dbReference>
<name>A0A4U1BGV5_9GAMM</name>
<dbReference type="Proteomes" id="UP000305674">
    <property type="component" value="Unassembled WGS sequence"/>
</dbReference>
<dbReference type="EMBL" id="SWCI01000003">
    <property type="protein sequence ID" value="TKB49952.1"/>
    <property type="molecule type" value="Genomic_DNA"/>
</dbReference>
<keyword evidence="4" id="KW-1185">Reference proteome</keyword>
<accession>A0A4U1BGV5</accession>
<feature type="domain" description="Tyr recombinase" evidence="2">
    <location>
        <begin position="1"/>
        <end position="120"/>
    </location>
</feature>
<sequence>MTVICGAKWIFLCCCTSCLDWADSCLRVCSRVFLRRGPRGSIAHFSSPQLFENQNWAAIIRKAGLRYRVPYQTRHSYASWLLSAGVDPMYVATQMGHADWGMIRTTYGKWIPQDAQQHRQQVASKLGLKIGDFGTNMVHGNQS</sequence>
<reference evidence="3 4" key="1">
    <citation type="submission" date="2019-04" db="EMBL/GenBank/DDBJ databases">
        <authorList>
            <person name="Hwang J.C."/>
        </authorList>
    </citation>
    <scope>NUCLEOTIDE SEQUENCE [LARGE SCALE GENOMIC DNA]</scope>
    <source>
        <strain evidence="3 4">IMCC35001</strain>
    </source>
</reference>
<dbReference type="GO" id="GO:0003677">
    <property type="term" value="F:DNA binding"/>
    <property type="evidence" value="ECO:0007669"/>
    <property type="project" value="InterPro"/>
</dbReference>
<dbReference type="GO" id="GO:0015074">
    <property type="term" value="P:DNA integration"/>
    <property type="evidence" value="ECO:0007669"/>
    <property type="project" value="InterPro"/>
</dbReference>
<organism evidence="3 4">
    <name type="scientific">Ferrimonas sediminicola</name>
    <dbReference type="NCBI Taxonomy" id="2569538"/>
    <lineage>
        <taxon>Bacteria</taxon>
        <taxon>Pseudomonadati</taxon>
        <taxon>Pseudomonadota</taxon>
        <taxon>Gammaproteobacteria</taxon>
        <taxon>Alteromonadales</taxon>
        <taxon>Ferrimonadaceae</taxon>
        <taxon>Ferrimonas</taxon>
    </lineage>
</organism>
<comment type="caution">
    <text evidence="3">The sequence shown here is derived from an EMBL/GenBank/DDBJ whole genome shotgun (WGS) entry which is preliminary data.</text>
</comment>
<dbReference type="InterPro" id="IPR011010">
    <property type="entry name" value="DNA_brk_join_enz"/>
</dbReference>
<dbReference type="InterPro" id="IPR013762">
    <property type="entry name" value="Integrase-like_cat_sf"/>
</dbReference>
<dbReference type="Gene3D" id="1.10.443.10">
    <property type="entry name" value="Intergrase catalytic core"/>
    <property type="match status" value="1"/>
</dbReference>
<keyword evidence="1" id="KW-0233">DNA recombination</keyword>
<evidence type="ECO:0000259" key="2">
    <source>
        <dbReference type="PROSITE" id="PS51898"/>
    </source>
</evidence>
<protein>
    <recommendedName>
        <fullName evidence="2">Tyr recombinase domain-containing protein</fullName>
    </recommendedName>
</protein>
<gene>
    <name evidence="3" type="ORF">FCL40_07320</name>
</gene>